<name>A0A0D1XY31_9PEZI</name>
<dbReference type="PANTHER" id="PTHR42100:SF1">
    <property type="entry name" value="OXIDOREDUCTASE 178 KDA SUBUNIT, PUTATIVE (AFU_ORTHOLOGUE AFUA_8G04320)-RELATED"/>
    <property type="match status" value="1"/>
</dbReference>
<dbReference type="PANTHER" id="PTHR42100">
    <property type="entry name" value="OXIDOREDUCTASE 178 KDA SUBUNIT, PUTATIVE (AFU_ORTHOLOGUE AFUA_8G04320)-RELATED"/>
    <property type="match status" value="1"/>
</dbReference>
<accession>A0A0D1XY31</accession>
<dbReference type="GO" id="GO:0005739">
    <property type="term" value="C:mitochondrion"/>
    <property type="evidence" value="ECO:0007669"/>
    <property type="project" value="InterPro"/>
</dbReference>
<dbReference type="STRING" id="253628.A0A0D1XY31"/>
<dbReference type="VEuPathDB" id="FungiDB:PV09_01656"/>
<evidence type="ECO:0000313" key="3">
    <source>
        <dbReference type="Proteomes" id="UP000053259"/>
    </source>
</evidence>
<evidence type="ECO:0000313" key="2">
    <source>
        <dbReference type="EMBL" id="KIW07726.1"/>
    </source>
</evidence>
<dbReference type="Proteomes" id="UP000053259">
    <property type="component" value="Unassembled WGS sequence"/>
</dbReference>
<feature type="compositionally biased region" description="Basic and acidic residues" evidence="1">
    <location>
        <begin position="186"/>
        <end position="205"/>
    </location>
</feature>
<feature type="region of interest" description="Disordered" evidence="1">
    <location>
        <begin position="177"/>
        <end position="205"/>
    </location>
</feature>
<protein>
    <submittedName>
        <fullName evidence="2">Uncharacterized protein</fullName>
    </submittedName>
</protein>
<dbReference type="InterPro" id="IPR034444">
    <property type="entry name" value="Nuo17.8"/>
</dbReference>
<dbReference type="InParanoid" id="A0A0D1XY31"/>
<proteinExistence type="predicted"/>
<sequence length="348" mass="39255">MAATAPRVASVARQLTWRSIRIPRAIAQAPVRPAFFSHIHRRYASGTPHYDPAPPQIEYILYKQHAEPHTPEDWKEIGQSALQNCETQAERDAVQEYITNALKPSLTDEEVIAVASQVGTQITTPEELAAAHVVFKNMIKAATLAEAETLFKYYDQTGEFPAEIKAALSESLTKALASPTASNGAHGDHGHHDTHGHSSHHGGEHAKESFGIGWYLALGTIPFSWILMTLTRNKSDEENKPFLTRLIHKYDSWQDEWRRSNELHTKAVEQAGFDRLLFRHAATSDGRGTGKKEVRFEDAMNQGPQINVAPGSYINVDKVVEHYKKLNEETEERRLEIEKFYEARERRA</sequence>
<dbReference type="EMBL" id="KN847532">
    <property type="protein sequence ID" value="KIW07726.1"/>
    <property type="molecule type" value="Genomic_DNA"/>
</dbReference>
<evidence type="ECO:0000256" key="1">
    <source>
        <dbReference type="SAM" id="MobiDB-lite"/>
    </source>
</evidence>
<organism evidence="2 3">
    <name type="scientific">Verruconis gallopava</name>
    <dbReference type="NCBI Taxonomy" id="253628"/>
    <lineage>
        <taxon>Eukaryota</taxon>
        <taxon>Fungi</taxon>
        <taxon>Dikarya</taxon>
        <taxon>Ascomycota</taxon>
        <taxon>Pezizomycotina</taxon>
        <taxon>Dothideomycetes</taxon>
        <taxon>Pleosporomycetidae</taxon>
        <taxon>Venturiales</taxon>
        <taxon>Sympoventuriaceae</taxon>
        <taxon>Verruconis</taxon>
    </lineage>
</organism>
<gene>
    <name evidence="2" type="ORF">PV09_01656</name>
</gene>
<dbReference type="RefSeq" id="XP_016217595.1">
    <property type="nucleotide sequence ID" value="XM_016354583.1"/>
</dbReference>
<dbReference type="HOGENOM" id="CLU_797412_0_0_1"/>
<keyword evidence="3" id="KW-1185">Reference proteome</keyword>
<dbReference type="OrthoDB" id="2120038at2759"/>
<reference evidence="2 3" key="1">
    <citation type="submission" date="2015-01" db="EMBL/GenBank/DDBJ databases">
        <title>The Genome Sequence of Ochroconis gallopava CBS43764.</title>
        <authorList>
            <consortium name="The Broad Institute Genomics Platform"/>
            <person name="Cuomo C."/>
            <person name="de Hoog S."/>
            <person name="Gorbushina A."/>
            <person name="Stielow B."/>
            <person name="Teixiera M."/>
            <person name="Abouelleil A."/>
            <person name="Chapman S.B."/>
            <person name="Priest M."/>
            <person name="Young S.K."/>
            <person name="Wortman J."/>
            <person name="Nusbaum C."/>
            <person name="Birren B."/>
        </authorList>
    </citation>
    <scope>NUCLEOTIDE SEQUENCE [LARGE SCALE GENOMIC DNA]</scope>
    <source>
        <strain evidence="2 3">CBS 43764</strain>
    </source>
</reference>
<dbReference type="AlphaFoldDB" id="A0A0D1XY31"/>
<dbReference type="GeneID" id="27309629"/>